<dbReference type="EMBL" id="CP072755">
    <property type="protein sequence ID" value="QUC19166.1"/>
    <property type="molecule type" value="Genomic_DNA"/>
</dbReference>
<dbReference type="RefSeq" id="XP_042996839.1">
    <property type="nucleotide sequence ID" value="XM_043140905.1"/>
</dbReference>
<evidence type="ECO:0000313" key="2">
    <source>
        <dbReference type="EMBL" id="QUC19166.1"/>
    </source>
</evidence>
<proteinExistence type="predicted"/>
<feature type="compositionally biased region" description="Basic and acidic residues" evidence="1">
    <location>
        <begin position="1"/>
        <end position="10"/>
    </location>
</feature>
<name>A0A8E5HPF1_USTVR</name>
<organism evidence="2 3">
    <name type="scientific">Ustilaginoidea virens</name>
    <name type="common">Rice false smut fungus</name>
    <name type="synonym">Villosiclava virens</name>
    <dbReference type="NCBI Taxonomy" id="1159556"/>
    <lineage>
        <taxon>Eukaryota</taxon>
        <taxon>Fungi</taxon>
        <taxon>Dikarya</taxon>
        <taxon>Ascomycota</taxon>
        <taxon>Pezizomycotina</taxon>
        <taxon>Sordariomycetes</taxon>
        <taxon>Hypocreomycetidae</taxon>
        <taxon>Hypocreales</taxon>
        <taxon>Clavicipitaceae</taxon>
        <taxon>Ustilaginoidea</taxon>
    </lineage>
</organism>
<gene>
    <name evidence="2" type="ORF">UV8b_03407</name>
</gene>
<dbReference type="KEGG" id="uvi:66064185"/>
<keyword evidence="3" id="KW-1185">Reference proteome</keyword>
<dbReference type="GeneID" id="66064185"/>
<accession>A0A8E5HPF1</accession>
<reference evidence="2" key="1">
    <citation type="submission" date="2020-03" db="EMBL/GenBank/DDBJ databases">
        <title>A mixture of massive structural variations and highly conserved coding sequences in Ustilaginoidea virens genome.</title>
        <authorList>
            <person name="Zhang K."/>
            <person name="Zhao Z."/>
            <person name="Zhang Z."/>
            <person name="Li Y."/>
            <person name="Hsiang T."/>
            <person name="Sun W."/>
        </authorList>
    </citation>
    <scope>NUCLEOTIDE SEQUENCE</scope>
    <source>
        <strain evidence="2">UV-8b</strain>
    </source>
</reference>
<dbReference type="Proteomes" id="UP000027002">
    <property type="component" value="Chromosome 3"/>
</dbReference>
<feature type="compositionally biased region" description="Polar residues" evidence="1">
    <location>
        <begin position="34"/>
        <end position="44"/>
    </location>
</feature>
<evidence type="ECO:0000313" key="3">
    <source>
        <dbReference type="Proteomes" id="UP000027002"/>
    </source>
</evidence>
<dbReference type="AlphaFoldDB" id="A0A8E5HPF1"/>
<sequence length="237" mass="25349">MDGSAHDTRGKARARLHKAPRTVDPLAPAKPNGSLATGTDKSRATTHCKNCSTMRRQAKSTFLRGDPMLGKPSVKARFWLAEKELKARTTVHCTTVRRNLVTYFCVRAEAQKGGLRKCGILPPQRHAATFGLFGTSGAHRPRGRFSLGNAKTPIRLVLEGVEGVDGSAPGCDQQVSVECGSHPQAPTLPMMPPMMPPMMLLAAAAAAAAGGQFRFLLGFPLATALDPTRCHENEADV</sequence>
<feature type="compositionally biased region" description="Basic residues" evidence="1">
    <location>
        <begin position="11"/>
        <end position="20"/>
    </location>
</feature>
<protein>
    <submittedName>
        <fullName evidence="2">Uncharacterized protein</fullName>
    </submittedName>
</protein>
<evidence type="ECO:0000256" key="1">
    <source>
        <dbReference type="SAM" id="MobiDB-lite"/>
    </source>
</evidence>
<feature type="region of interest" description="Disordered" evidence="1">
    <location>
        <begin position="1"/>
        <end position="44"/>
    </location>
</feature>